<feature type="transmembrane region" description="Helical" evidence="6">
    <location>
        <begin position="226"/>
        <end position="244"/>
    </location>
</feature>
<keyword evidence="4 6" id="KW-1133">Transmembrane helix</keyword>
<dbReference type="PANTHER" id="PTHR10165">
    <property type="entry name" value="LIPID PHOSPHATE PHOSPHATASE"/>
    <property type="match status" value="1"/>
</dbReference>
<comment type="similarity">
    <text evidence="2">Belongs to the PA-phosphatase related phosphoesterase family.</text>
</comment>
<feature type="transmembrane region" description="Helical" evidence="6">
    <location>
        <begin position="289"/>
        <end position="310"/>
    </location>
</feature>
<protein>
    <recommendedName>
        <fullName evidence="7">Phosphatidic acid phosphatase type 2/haloperoxidase domain-containing protein</fullName>
    </recommendedName>
</protein>
<feature type="transmembrane region" description="Helical" evidence="6">
    <location>
        <begin position="84"/>
        <end position="111"/>
    </location>
</feature>
<evidence type="ECO:0000256" key="6">
    <source>
        <dbReference type="SAM" id="Phobius"/>
    </source>
</evidence>
<evidence type="ECO:0000256" key="1">
    <source>
        <dbReference type="ARBA" id="ARBA00004141"/>
    </source>
</evidence>
<dbReference type="InterPro" id="IPR000326">
    <property type="entry name" value="PAP2/HPO"/>
</dbReference>
<feature type="transmembrane region" description="Helical" evidence="6">
    <location>
        <begin position="132"/>
        <end position="155"/>
    </location>
</feature>
<evidence type="ECO:0000259" key="7">
    <source>
        <dbReference type="SMART" id="SM00014"/>
    </source>
</evidence>
<feature type="transmembrane region" description="Helical" evidence="6">
    <location>
        <begin position="256"/>
        <end position="277"/>
    </location>
</feature>
<proteinExistence type="inferred from homology"/>
<evidence type="ECO:0000256" key="4">
    <source>
        <dbReference type="ARBA" id="ARBA00022989"/>
    </source>
</evidence>
<keyword evidence="5 6" id="KW-0472">Membrane</keyword>
<keyword evidence="3 6" id="KW-0812">Transmembrane</keyword>
<accession>A0ABR4A6K7</accession>
<dbReference type="SUPFAM" id="SSF48317">
    <property type="entry name" value="Acid phosphatase/Vanadium-dependent haloperoxidase"/>
    <property type="match status" value="1"/>
</dbReference>
<dbReference type="Gene3D" id="1.20.144.10">
    <property type="entry name" value="Phosphatidic acid phosphatase type 2/haloperoxidase"/>
    <property type="match status" value="1"/>
</dbReference>
<dbReference type="InterPro" id="IPR036938">
    <property type="entry name" value="PAP2/HPO_sf"/>
</dbReference>
<dbReference type="InterPro" id="IPR043216">
    <property type="entry name" value="PAP-like"/>
</dbReference>
<feature type="transmembrane region" description="Helical" evidence="6">
    <location>
        <begin position="30"/>
        <end position="53"/>
    </location>
</feature>
<comment type="caution">
    <text evidence="8">The sequence shown here is derived from an EMBL/GenBank/DDBJ whole genome shotgun (WGS) entry which is preliminary data.</text>
</comment>
<evidence type="ECO:0000256" key="2">
    <source>
        <dbReference type="ARBA" id="ARBA00008816"/>
    </source>
</evidence>
<organism evidence="8 9">
    <name type="scientific">Stereocaulon virgatum</name>
    <dbReference type="NCBI Taxonomy" id="373712"/>
    <lineage>
        <taxon>Eukaryota</taxon>
        <taxon>Fungi</taxon>
        <taxon>Dikarya</taxon>
        <taxon>Ascomycota</taxon>
        <taxon>Pezizomycotina</taxon>
        <taxon>Lecanoromycetes</taxon>
        <taxon>OSLEUM clade</taxon>
        <taxon>Lecanoromycetidae</taxon>
        <taxon>Lecanorales</taxon>
        <taxon>Lecanorineae</taxon>
        <taxon>Stereocaulaceae</taxon>
        <taxon>Stereocaulon</taxon>
    </lineage>
</organism>
<keyword evidence="9" id="KW-1185">Reference proteome</keyword>
<name>A0ABR4A6K7_9LECA</name>
<dbReference type="Proteomes" id="UP001590950">
    <property type="component" value="Unassembled WGS sequence"/>
</dbReference>
<dbReference type="EMBL" id="JBEFKJ010000018">
    <property type="protein sequence ID" value="KAL2041139.1"/>
    <property type="molecule type" value="Genomic_DNA"/>
</dbReference>
<evidence type="ECO:0000313" key="8">
    <source>
        <dbReference type="EMBL" id="KAL2041139.1"/>
    </source>
</evidence>
<dbReference type="SMART" id="SM00014">
    <property type="entry name" value="acidPPc"/>
    <property type="match status" value="1"/>
</dbReference>
<dbReference type="PANTHER" id="PTHR10165:SF84">
    <property type="entry name" value="PHOSPHATIDIC ACID PHOSPHATASE BETA"/>
    <property type="match status" value="1"/>
</dbReference>
<gene>
    <name evidence="8" type="ORF">N7G274_006083</name>
</gene>
<feature type="domain" description="Phosphatidic acid phosphatase type 2/haloperoxidase" evidence="7">
    <location>
        <begin position="139"/>
        <end position="302"/>
    </location>
</feature>
<reference evidence="8 9" key="1">
    <citation type="submission" date="2024-09" db="EMBL/GenBank/DDBJ databases">
        <title>Rethinking Asexuality: The Enigmatic Case of Functional Sexual Genes in Lepraria (Stereocaulaceae).</title>
        <authorList>
            <person name="Doellman M."/>
            <person name="Sun Y."/>
            <person name="Barcenas-Pena A."/>
            <person name="Lumbsch H.T."/>
            <person name="Grewe F."/>
        </authorList>
    </citation>
    <scope>NUCLEOTIDE SEQUENCE [LARGE SCALE GENOMIC DNA]</scope>
    <source>
        <strain evidence="8 9">Mercado 3170</strain>
    </source>
</reference>
<evidence type="ECO:0000256" key="3">
    <source>
        <dbReference type="ARBA" id="ARBA00022692"/>
    </source>
</evidence>
<evidence type="ECO:0000256" key="5">
    <source>
        <dbReference type="ARBA" id="ARBA00023136"/>
    </source>
</evidence>
<comment type="subcellular location">
    <subcellularLocation>
        <location evidence="1">Membrane</location>
        <topology evidence="1">Multi-pass membrane protein</topology>
    </subcellularLocation>
</comment>
<evidence type="ECO:0000313" key="9">
    <source>
        <dbReference type="Proteomes" id="UP001590950"/>
    </source>
</evidence>
<sequence>MERFPAGLRRPLYALVKCKNNLKSWLSHTWLDLLFTILILAAMGALYMCSPVYRYENLIFPMRKDPYSGKWHAPMEISWPARPFIVSVSTVTTIAPLVGAGVIVGMYLWAICTPTRKLLDVYQLEAARRDPWNMSAALFGLFQGFGIVTFIQVIFKSFVGELRPYFMSLCNPKNIDFTPLGANPWIRFPKITSCPGWNPSCIPRSFLRESRQCRDWNFAVQSFPSGHTAEAFFVGVYLALYLNAKLNAFSDYSTSLGKVLLILSPVLGAALVGMSVAMDFHHHTHDVIWSIPIGVITALIAYRAHFASLWDYRYNHLRVRWTEIDEGGV</sequence>
<dbReference type="Pfam" id="PF01569">
    <property type="entry name" value="PAP2"/>
    <property type="match status" value="1"/>
</dbReference>